<proteinExistence type="predicted"/>
<evidence type="ECO:0000256" key="1">
    <source>
        <dbReference type="SAM" id="Phobius"/>
    </source>
</evidence>
<sequence length="1285" mass="136664">MIEKSRLEKAIVHFNSEKRFARYNPRVKNYFLMNDVLKMGKKAFTVFVAAATLLWTVGVVSFVAPLAAKAASYDAGDLIKGETFSTVYYYGTDGLRYSFPNEKTYFTWYTDFDDVVTISDEDLGDISLGGNIVYRPGSRWIKVDNMAEVYAVSTDGTIHWIEDADVAEDLAGANWNQFIDDVPDVFFSDYAAGDSIVDASEGYDGMLVDDEGTTYLIWDGEKREVSDMDANRFNSDYVLDGDGVDLDSMTTGDEIDSELDNMTDTAQVVDEETYTETTEVTVSVADDSPDSLTLASGTDTTVDVNGFANLVSYEFDNPTDEDLTVTSFALNRGGVSSDTTLSNVYLFDGYVRLTDSATLSSGKVTWNDTSGLFTIPAGTSATIDVWGDIAYATSGQTVYLKIASADDITFDGSYEATGDFPLQGATHSIATVSNLSYFDVNATTTPSASSIDAQDDYRIWENTVNIGNNEMYLYSIRFRNIGSIDADDIENFRLYVAGVNYGDAVANQDANGYVTFDLSDDPVKMNTGNHIVKVLADIIGGSTRTVSMSLRTAADVVAMDEDYDQATVTTDGGGTAFANHDAGAQTINSGTLVISKSLTSASGNVTNGATNMSLAKFDVKAYGEDMKVENLNFYVDESDNDTAFTLRNGAVYADGVQIGSTAALASNSDATLAYTAYTFGSSLVIEPGETVVIEVKGDIYDSDGTNDCANADTLQVNMDNTTSSNVLRRTSGSYTTYPSADVAANTLTVAQGSLTVAKNTSYADQSTVAPKTAYKLGSFTIASSTTEVVNITQFDVDFTDADAFDASDDLTNLYIEYGPTSAYNTSSIKGTVTDSDNTWSVNYALAASTTIYVNIYADIPTSSTNGDGIADTMRPSLTITAQGASSAADASATVVTGQTVTSTTGSFTESEDSMPAAKVVAANQEVEAAKFRFTASNETYNIKEVTVSVTSATVAGVIGTANLYDGSTLIGSAAFDQSSNMRALIYVTGGLEVPYNTYKTLTVKLDLNDVGTGSGTSQQDAAITLYSVKFADSTGVETTETSGTEFSGLAGNSVYVYKSIPTVSIVDLTNNDLSNGNAQDIYKFTVAAASNSSIALKQIKLNVTWSDGGTDDTLEVETLKFYKNGTDISSSVTIVDEDGNLVSSTSGLLETDGTCVITFSSTEDTISAGSSVTYTVKGTPTGFRVLGATDTARDSVALYLKGDASHNGTSTYLNDETDIGAGQSEIMELLDSAAVSSSDGTAANFIWSDMSSISHTYDINASSSSDWANGYLVLNLDLDSESWGR</sequence>
<dbReference type="EMBL" id="LCMG01000002">
    <property type="protein sequence ID" value="KKU34227.1"/>
    <property type="molecule type" value="Genomic_DNA"/>
</dbReference>
<gene>
    <name evidence="2" type="ORF">UX45_C0002G0024</name>
</gene>
<dbReference type="Proteomes" id="UP000034705">
    <property type="component" value="Unassembled WGS sequence"/>
</dbReference>
<evidence type="ECO:0000313" key="3">
    <source>
        <dbReference type="Proteomes" id="UP000034705"/>
    </source>
</evidence>
<evidence type="ECO:0000313" key="2">
    <source>
        <dbReference type="EMBL" id="KKU34227.1"/>
    </source>
</evidence>
<protein>
    <submittedName>
        <fullName evidence="2">Uncharacterized protein</fullName>
    </submittedName>
</protein>
<keyword evidence="1" id="KW-1133">Transmembrane helix</keyword>
<organism evidence="2 3">
    <name type="scientific">Candidatus Uhrbacteria bacterium GW2011_GWF2_46_218</name>
    <dbReference type="NCBI Taxonomy" id="1619001"/>
    <lineage>
        <taxon>Bacteria</taxon>
        <taxon>Candidatus Uhriibacteriota</taxon>
    </lineage>
</organism>
<comment type="caution">
    <text evidence="2">The sequence shown here is derived from an EMBL/GenBank/DDBJ whole genome shotgun (WGS) entry which is preliminary data.</text>
</comment>
<accession>A0A0G1PNI1</accession>
<keyword evidence="1" id="KW-0472">Membrane</keyword>
<feature type="transmembrane region" description="Helical" evidence="1">
    <location>
        <begin position="43"/>
        <end position="64"/>
    </location>
</feature>
<name>A0A0G1PNI1_9BACT</name>
<dbReference type="PATRIC" id="fig|1619001.3.peg.134"/>
<reference evidence="2 3" key="1">
    <citation type="journal article" date="2015" name="Nature">
        <title>rRNA introns, odd ribosomes, and small enigmatic genomes across a large radiation of phyla.</title>
        <authorList>
            <person name="Brown C.T."/>
            <person name="Hug L.A."/>
            <person name="Thomas B.C."/>
            <person name="Sharon I."/>
            <person name="Castelle C.J."/>
            <person name="Singh A."/>
            <person name="Wilkins M.J."/>
            <person name="Williams K.H."/>
            <person name="Banfield J.F."/>
        </authorList>
    </citation>
    <scope>NUCLEOTIDE SEQUENCE [LARGE SCALE GENOMIC DNA]</scope>
</reference>
<keyword evidence="1" id="KW-0812">Transmembrane</keyword>